<dbReference type="AlphaFoldDB" id="X6LJU4"/>
<sequence>MMRTLYEIITYGGRVSKFHVESFFQCCCSNLVDEFCETQINVISEQEEDGDNDKEEEKENSKAIPSLDLGATVVGMRGRELMLLCH</sequence>
<evidence type="ECO:0000313" key="1">
    <source>
        <dbReference type="EMBL" id="ETO01651.1"/>
    </source>
</evidence>
<reference evidence="1 2" key="1">
    <citation type="journal article" date="2013" name="Curr. Biol.">
        <title>The Genome of the Foraminiferan Reticulomyxa filosa.</title>
        <authorList>
            <person name="Glockner G."/>
            <person name="Hulsmann N."/>
            <person name="Schleicher M."/>
            <person name="Noegel A.A."/>
            <person name="Eichinger L."/>
            <person name="Gallinger C."/>
            <person name="Pawlowski J."/>
            <person name="Sierra R."/>
            <person name="Euteneuer U."/>
            <person name="Pillet L."/>
            <person name="Moustafa A."/>
            <person name="Platzer M."/>
            <person name="Groth M."/>
            <person name="Szafranski K."/>
            <person name="Schliwa M."/>
        </authorList>
    </citation>
    <scope>NUCLEOTIDE SEQUENCE [LARGE SCALE GENOMIC DNA]</scope>
</reference>
<gene>
    <name evidence="1" type="ORF">RFI_35788</name>
</gene>
<dbReference type="EMBL" id="ASPP01037743">
    <property type="protein sequence ID" value="ETO01651.1"/>
    <property type="molecule type" value="Genomic_DNA"/>
</dbReference>
<organism evidence="1 2">
    <name type="scientific">Reticulomyxa filosa</name>
    <dbReference type="NCBI Taxonomy" id="46433"/>
    <lineage>
        <taxon>Eukaryota</taxon>
        <taxon>Sar</taxon>
        <taxon>Rhizaria</taxon>
        <taxon>Retaria</taxon>
        <taxon>Foraminifera</taxon>
        <taxon>Monothalamids</taxon>
        <taxon>Reticulomyxidae</taxon>
        <taxon>Reticulomyxa</taxon>
    </lineage>
</organism>
<accession>X6LJU4</accession>
<comment type="caution">
    <text evidence="1">The sequence shown here is derived from an EMBL/GenBank/DDBJ whole genome shotgun (WGS) entry which is preliminary data.</text>
</comment>
<dbReference type="Proteomes" id="UP000023152">
    <property type="component" value="Unassembled WGS sequence"/>
</dbReference>
<keyword evidence="2" id="KW-1185">Reference proteome</keyword>
<evidence type="ECO:0000313" key="2">
    <source>
        <dbReference type="Proteomes" id="UP000023152"/>
    </source>
</evidence>
<proteinExistence type="predicted"/>
<protein>
    <submittedName>
        <fullName evidence="1">Uncharacterized protein</fullName>
    </submittedName>
</protein>
<name>X6LJU4_RETFI</name>